<dbReference type="EMBL" id="JACJJC010000012">
    <property type="protein sequence ID" value="MBM6704444.1"/>
    <property type="molecule type" value="Genomic_DNA"/>
</dbReference>
<name>A0ABS2DSW5_9BURK</name>
<gene>
    <name evidence="1" type="ORF">H6A60_08120</name>
</gene>
<dbReference type="Gene3D" id="2.40.160.10">
    <property type="entry name" value="Porin"/>
    <property type="match status" value="1"/>
</dbReference>
<dbReference type="Proteomes" id="UP000715095">
    <property type="component" value="Unassembled WGS sequence"/>
</dbReference>
<dbReference type="InterPro" id="IPR023614">
    <property type="entry name" value="Porin_dom_sf"/>
</dbReference>
<sequence>MDWLLNAEGTDAFKGDFSAWAVSAGYQYGLSKRTSVYGALSYASFEDNEDGASSVKPSAVEAGLGLFHLF</sequence>
<evidence type="ECO:0008006" key="3">
    <source>
        <dbReference type="Google" id="ProtNLM"/>
    </source>
</evidence>
<proteinExistence type="predicted"/>
<reference evidence="1 2" key="1">
    <citation type="journal article" date="2021" name="Sci. Rep.">
        <title>The distribution of antibiotic resistance genes in chicken gut microbiota commensals.</title>
        <authorList>
            <person name="Juricova H."/>
            <person name="Matiasovicova J."/>
            <person name="Kubasova T."/>
            <person name="Cejkova D."/>
            <person name="Rychlik I."/>
        </authorList>
    </citation>
    <scope>NUCLEOTIDE SEQUENCE [LARGE SCALE GENOMIC DNA]</scope>
    <source>
        <strain evidence="1 2">An829</strain>
    </source>
</reference>
<comment type="caution">
    <text evidence="1">The sequence shown here is derived from an EMBL/GenBank/DDBJ whole genome shotgun (WGS) entry which is preliminary data.</text>
</comment>
<evidence type="ECO:0000313" key="2">
    <source>
        <dbReference type="Proteomes" id="UP000715095"/>
    </source>
</evidence>
<dbReference type="RefSeq" id="WP_205103268.1">
    <property type="nucleotide sequence ID" value="NZ_JACJJC010000012.1"/>
</dbReference>
<accession>A0ABS2DSW5</accession>
<organism evidence="1 2">
    <name type="scientific">Sutterella massiliensis</name>
    <dbReference type="NCBI Taxonomy" id="1816689"/>
    <lineage>
        <taxon>Bacteria</taxon>
        <taxon>Pseudomonadati</taxon>
        <taxon>Pseudomonadota</taxon>
        <taxon>Betaproteobacteria</taxon>
        <taxon>Burkholderiales</taxon>
        <taxon>Sutterellaceae</taxon>
        <taxon>Sutterella</taxon>
    </lineage>
</organism>
<protein>
    <recommendedName>
        <fullName evidence="3">Porin domain-containing protein</fullName>
    </recommendedName>
</protein>
<evidence type="ECO:0000313" key="1">
    <source>
        <dbReference type="EMBL" id="MBM6704444.1"/>
    </source>
</evidence>
<keyword evidence="2" id="KW-1185">Reference proteome</keyword>
<dbReference type="SUPFAM" id="SSF56935">
    <property type="entry name" value="Porins"/>
    <property type="match status" value="1"/>
</dbReference>